<protein>
    <submittedName>
        <fullName evidence="1">Uncharacterized protein</fullName>
    </submittedName>
</protein>
<evidence type="ECO:0000313" key="2">
    <source>
        <dbReference type="Proteomes" id="UP000451860"/>
    </source>
</evidence>
<name>A0A7J5URN3_9MICO</name>
<proteinExistence type="predicted"/>
<gene>
    <name evidence="1" type="ORF">GB883_06650</name>
</gene>
<evidence type="ECO:0000313" key="1">
    <source>
        <dbReference type="EMBL" id="KAE8764881.1"/>
    </source>
</evidence>
<keyword evidence="2" id="KW-1185">Reference proteome</keyword>
<reference evidence="1 2" key="1">
    <citation type="submission" date="2019-10" db="EMBL/GenBank/DDBJ databases">
        <title>Georgenia wutianyii sp. nov. and Georgenia yuyongxinii sp. nov. isolated from plateau pika (Ochotona curzoniae) in the Qinghai-Tibet plateau of China.</title>
        <authorList>
            <person name="Tian Z."/>
        </authorList>
    </citation>
    <scope>NUCLEOTIDE SEQUENCE [LARGE SCALE GENOMIC DNA]</scope>
    <source>
        <strain evidence="1 2">DSM 21501</strain>
    </source>
</reference>
<accession>A0A7J5URN3</accession>
<dbReference type="Proteomes" id="UP000451860">
    <property type="component" value="Unassembled WGS sequence"/>
</dbReference>
<dbReference type="EMBL" id="WHJE01000020">
    <property type="protein sequence ID" value="KAE8764881.1"/>
    <property type="molecule type" value="Genomic_DNA"/>
</dbReference>
<organism evidence="1 2">
    <name type="scientific">Georgenia thermotolerans</name>
    <dbReference type="NCBI Taxonomy" id="527326"/>
    <lineage>
        <taxon>Bacteria</taxon>
        <taxon>Bacillati</taxon>
        <taxon>Actinomycetota</taxon>
        <taxon>Actinomycetes</taxon>
        <taxon>Micrococcales</taxon>
        <taxon>Bogoriellaceae</taxon>
        <taxon>Georgenia</taxon>
    </lineage>
</organism>
<comment type="caution">
    <text evidence="1">The sequence shown here is derived from an EMBL/GenBank/DDBJ whole genome shotgun (WGS) entry which is preliminary data.</text>
</comment>
<dbReference type="RefSeq" id="WP_152359766.1">
    <property type="nucleotide sequence ID" value="NZ_WHJE01000020.1"/>
</dbReference>
<sequence>MPSPTRSADPPAGTSSAVQVCGAVPSRWVRNPKRSVLWFDHITPTLPFGRAVTTVMSSRRMFEASTMGPENAWYGASA</sequence>
<dbReference type="AlphaFoldDB" id="A0A7J5URN3"/>